<evidence type="ECO:0000313" key="4">
    <source>
        <dbReference type="Proteomes" id="UP000619265"/>
    </source>
</evidence>
<organism evidence="3 4">
    <name type="scientific">Juglans regia</name>
    <name type="common">English walnut</name>
    <dbReference type="NCBI Taxonomy" id="51240"/>
    <lineage>
        <taxon>Eukaryota</taxon>
        <taxon>Viridiplantae</taxon>
        <taxon>Streptophyta</taxon>
        <taxon>Embryophyta</taxon>
        <taxon>Tracheophyta</taxon>
        <taxon>Spermatophyta</taxon>
        <taxon>Magnoliopsida</taxon>
        <taxon>eudicotyledons</taxon>
        <taxon>Gunneridae</taxon>
        <taxon>Pentapetalae</taxon>
        <taxon>rosids</taxon>
        <taxon>fabids</taxon>
        <taxon>Fagales</taxon>
        <taxon>Juglandaceae</taxon>
        <taxon>Juglans</taxon>
    </lineage>
</organism>
<feature type="non-terminal residue" evidence="3">
    <location>
        <position position="1"/>
    </location>
</feature>
<feature type="transmembrane region" description="Helical" evidence="2">
    <location>
        <begin position="68"/>
        <end position="86"/>
    </location>
</feature>
<protein>
    <submittedName>
        <fullName evidence="3">Uncharacterized protein</fullName>
    </submittedName>
</protein>
<feature type="compositionally biased region" description="Basic and acidic residues" evidence="1">
    <location>
        <begin position="1"/>
        <end position="36"/>
    </location>
</feature>
<proteinExistence type="predicted"/>
<sequence length="114" mass="12697">IEPSPTDRERERVIMGGDEEWRKTADTHKMKPEDVKAAGLEGSKRPPGQHPGEVLHQRSRLPFSYKTMAIGGLLITASIAYFTLYLKKKPEASARDVAKVTIGAAEPEDTRPRK</sequence>
<evidence type="ECO:0000256" key="1">
    <source>
        <dbReference type="SAM" id="MobiDB-lite"/>
    </source>
</evidence>
<reference evidence="3" key="2">
    <citation type="submission" date="2020-03" db="EMBL/GenBank/DDBJ databases">
        <title>Walnut 2.0.</title>
        <authorList>
            <person name="Marrano A."/>
            <person name="Britton M."/>
            <person name="Zimin A.V."/>
            <person name="Zaini P.A."/>
            <person name="Workman R."/>
            <person name="Puiu D."/>
            <person name="Bianco L."/>
            <person name="Allen B.J."/>
            <person name="Troggio M."/>
            <person name="Leslie C.A."/>
            <person name="Timp W."/>
            <person name="Dendekar A."/>
            <person name="Salzberg S.L."/>
            <person name="Neale D.B."/>
        </authorList>
    </citation>
    <scope>NUCLEOTIDE SEQUENCE</scope>
    <source>
        <tissue evidence="3">Leaves</tissue>
    </source>
</reference>
<comment type="caution">
    <text evidence="3">The sequence shown here is derived from an EMBL/GenBank/DDBJ whole genome shotgun (WGS) entry which is preliminary data.</text>
</comment>
<evidence type="ECO:0000313" key="3">
    <source>
        <dbReference type="EMBL" id="KAF5456826.1"/>
    </source>
</evidence>
<feature type="region of interest" description="Disordered" evidence="1">
    <location>
        <begin position="1"/>
        <end position="56"/>
    </location>
</feature>
<name>A0A833TCW2_JUGRE</name>
<dbReference type="Proteomes" id="UP000619265">
    <property type="component" value="Unassembled WGS sequence"/>
</dbReference>
<dbReference type="PANTHER" id="PTHR33919">
    <property type="entry name" value="OS09G0127700 PROTEIN"/>
    <property type="match status" value="1"/>
</dbReference>
<keyword evidence="2" id="KW-0812">Transmembrane</keyword>
<reference evidence="3" key="1">
    <citation type="submission" date="2015-10" db="EMBL/GenBank/DDBJ databases">
        <authorList>
            <person name="Martinez-Garcia P.J."/>
            <person name="Crepeau M.W."/>
            <person name="Puiu D."/>
            <person name="Gonzalez-Ibeas D."/>
            <person name="Whalen J."/>
            <person name="Stevens K."/>
            <person name="Paul R."/>
            <person name="Butterfield T."/>
            <person name="Britton M."/>
            <person name="Reagan R."/>
            <person name="Chakraborty S."/>
            <person name="Walawage S.L."/>
            <person name="Vasquez-Gross H.A."/>
            <person name="Cardeno C."/>
            <person name="Famula R."/>
            <person name="Pratt K."/>
            <person name="Kuruganti S."/>
            <person name="Aradhya M.K."/>
            <person name="Leslie C.A."/>
            <person name="Dandekar A.M."/>
            <person name="Salzberg S.L."/>
            <person name="Wegrzyn J.L."/>
            <person name="Langley C.H."/>
            <person name="Neale D.B."/>
        </authorList>
    </citation>
    <scope>NUCLEOTIDE SEQUENCE</scope>
    <source>
        <tissue evidence="3">Leaves</tissue>
    </source>
</reference>
<evidence type="ECO:0000256" key="2">
    <source>
        <dbReference type="SAM" id="Phobius"/>
    </source>
</evidence>
<feature type="region of interest" description="Disordered" evidence="1">
    <location>
        <begin position="92"/>
        <end position="114"/>
    </location>
</feature>
<keyword evidence="2" id="KW-0472">Membrane</keyword>
<dbReference type="EMBL" id="LIHL02000011">
    <property type="protein sequence ID" value="KAF5456826.1"/>
    <property type="molecule type" value="Genomic_DNA"/>
</dbReference>
<dbReference type="Gramene" id="Jr11_30310_p1">
    <property type="protein sequence ID" value="cds.Jr11_30310_p1"/>
    <property type="gene ID" value="Jr11_30310"/>
</dbReference>
<gene>
    <name evidence="3" type="ORF">F2P56_026262</name>
</gene>
<dbReference type="AlphaFoldDB" id="A0A833TCW2"/>
<keyword evidence="2" id="KW-1133">Transmembrane helix</keyword>
<dbReference type="PANTHER" id="PTHR33919:SF1">
    <property type="entry name" value="OS09G0127700 PROTEIN"/>
    <property type="match status" value="1"/>
</dbReference>
<accession>A0A833TCW2</accession>